<gene>
    <name evidence="1" type="ORF">LCGC14_1486890</name>
</gene>
<comment type="caution">
    <text evidence="1">The sequence shown here is derived from an EMBL/GenBank/DDBJ whole genome shotgun (WGS) entry which is preliminary data.</text>
</comment>
<evidence type="ECO:0000313" key="1">
    <source>
        <dbReference type="EMBL" id="KKM65873.1"/>
    </source>
</evidence>
<reference evidence="1" key="1">
    <citation type="journal article" date="2015" name="Nature">
        <title>Complex archaea that bridge the gap between prokaryotes and eukaryotes.</title>
        <authorList>
            <person name="Spang A."/>
            <person name="Saw J.H."/>
            <person name="Jorgensen S.L."/>
            <person name="Zaremba-Niedzwiedzka K."/>
            <person name="Martijn J."/>
            <person name="Lind A.E."/>
            <person name="van Eijk R."/>
            <person name="Schleper C."/>
            <person name="Guy L."/>
            <person name="Ettema T.J."/>
        </authorList>
    </citation>
    <scope>NUCLEOTIDE SEQUENCE</scope>
</reference>
<dbReference type="EMBL" id="LAZR01010642">
    <property type="protein sequence ID" value="KKM65873.1"/>
    <property type="molecule type" value="Genomic_DNA"/>
</dbReference>
<dbReference type="AlphaFoldDB" id="A0A0F9J8M0"/>
<accession>A0A0F9J8M0</accession>
<organism evidence="1">
    <name type="scientific">marine sediment metagenome</name>
    <dbReference type="NCBI Taxonomy" id="412755"/>
    <lineage>
        <taxon>unclassified sequences</taxon>
        <taxon>metagenomes</taxon>
        <taxon>ecological metagenomes</taxon>
    </lineage>
</organism>
<protein>
    <submittedName>
        <fullName evidence="1">Uncharacterized protein</fullName>
    </submittedName>
</protein>
<name>A0A0F9J8M0_9ZZZZ</name>
<proteinExistence type="predicted"/>
<sequence>MPSLIVTASTTAQQIAAERENAAHYPKSMTIDNDGGSADRVIRIQDVFTTSLTNGAAAASKEIDRLRVDVLQGDMVTLSEQDLKGIKCLGALKIIADAVDAGCYITVGYHTR</sequence>